<reference evidence="11 12" key="1">
    <citation type="submission" date="2022-03" db="EMBL/GenBank/DDBJ databases">
        <title>Isotopic signatures of nitrous oxide derived from detoxification processes.</title>
        <authorList>
            <person name="Behrendt U."/>
            <person name="Buchen C."/>
            <person name="Well R."/>
            <person name="Ulrich A."/>
            <person name="Rohe L."/>
            <person name="Kolb S."/>
            <person name="Schloter M."/>
            <person name="Horn M.A."/>
            <person name="Augustin J."/>
        </authorList>
    </citation>
    <scope>NUCLEOTIDE SEQUENCE [LARGE SCALE GENOMIC DNA]</scope>
    <source>
        <strain evidence="11 12">S4-C24</strain>
    </source>
</reference>
<feature type="domain" description="Histidine kinase" evidence="10">
    <location>
        <begin position="341"/>
        <end position="555"/>
    </location>
</feature>
<feature type="transmembrane region" description="Helical" evidence="9">
    <location>
        <begin position="107"/>
        <end position="123"/>
    </location>
</feature>
<evidence type="ECO:0000256" key="2">
    <source>
        <dbReference type="ARBA" id="ARBA00004236"/>
    </source>
</evidence>
<dbReference type="SMART" id="SM00388">
    <property type="entry name" value="HisKA"/>
    <property type="match status" value="1"/>
</dbReference>
<evidence type="ECO:0000256" key="4">
    <source>
        <dbReference type="ARBA" id="ARBA00022553"/>
    </source>
</evidence>
<comment type="catalytic activity">
    <reaction evidence="1">
        <text>ATP + protein L-histidine = ADP + protein N-phospho-L-histidine.</text>
        <dbReference type="EC" id="2.7.13.3"/>
    </reaction>
</comment>
<evidence type="ECO:0000256" key="6">
    <source>
        <dbReference type="ARBA" id="ARBA00022777"/>
    </source>
</evidence>
<dbReference type="RefSeq" id="WP_241913267.1">
    <property type="nucleotide sequence ID" value="NZ_CP093326.1"/>
</dbReference>
<dbReference type="PRINTS" id="PR00344">
    <property type="entry name" value="BCTRLSENSOR"/>
</dbReference>
<evidence type="ECO:0000313" key="11">
    <source>
        <dbReference type="EMBL" id="UNK44941.1"/>
    </source>
</evidence>
<dbReference type="EMBL" id="CP093326">
    <property type="protein sequence ID" value="UNK44941.1"/>
    <property type="molecule type" value="Genomic_DNA"/>
</dbReference>
<comment type="subcellular location">
    <subcellularLocation>
        <location evidence="2">Cell membrane</location>
    </subcellularLocation>
</comment>
<dbReference type="GO" id="GO:0016301">
    <property type="term" value="F:kinase activity"/>
    <property type="evidence" value="ECO:0007669"/>
    <property type="project" value="UniProtKB-KW"/>
</dbReference>
<keyword evidence="4" id="KW-0597">Phosphoprotein</keyword>
<proteinExistence type="predicted"/>
<dbReference type="Pfam" id="PF02518">
    <property type="entry name" value="HATPase_c"/>
    <property type="match status" value="1"/>
</dbReference>
<dbReference type="Gene3D" id="3.30.565.10">
    <property type="entry name" value="Histidine kinase-like ATPase, C-terminal domain"/>
    <property type="match status" value="1"/>
</dbReference>
<feature type="transmembrane region" description="Helical" evidence="9">
    <location>
        <begin position="129"/>
        <end position="147"/>
    </location>
</feature>
<keyword evidence="9" id="KW-0472">Membrane</keyword>
<protein>
    <recommendedName>
        <fullName evidence="3">histidine kinase</fullName>
        <ecNumber evidence="3">2.7.13.3</ecNumber>
    </recommendedName>
</protein>
<evidence type="ECO:0000256" key="1">
    <source>
        <dbReference type="ARBA" id="ARBA00000085"/>
    </source>
</evidence>
<feature type="region of interest" description="Disordered" evidence="8">
    <location>
        <begin position="551"/>
        <end position="571"/>
    </location>
</feature>
<dbReference type="InterPro" id="IPR005467">
    <property type="entry name" value="His_kinase_dom"/>
</dbReference>
<evidence type="ECO:0000256" key="9">
    <source>
        <dbReference type="SAM" id="Phobius"/>
    </source>
</evidence>
<dbReference type="InterPro" id="IPR050736">
    <property type="entry name" value="Sensor_HK_Regulatory"/>
</dbReference>
<dbReference type="CDD" id="cd00075">
    <property type="entry name" value="HATPase"/>
    <property type="match status" value="1"/>
</dbReference>
<dbReference type="InterPro" id="IPR036890">
    <property type="entry name" value="HATPase_C_sf"/>
</dbReference>
<evidence type="ECO:0000256" key="8">
    <source>
        <dbReference type="SAM" id="MobiDB-lite"/>
    </source>
</evidence>
<feature type="transmembrane region" description="Helical" evidence="9">
    <location>
        <begin position="58"/>
        <end position="77"/>
    </location>
</feature>
<dbReference type="SMART" id="SM00387">
    <property type="entry name" value="HATPase_c"/>
    <property type="match status" value="1"/>
</dbReference>
<evidence type="ECO:0000256" key="5">
    <source>
        <dbReference type="ARBA" id="ARBA00022679"/>
    </source>
</evidence>
<dbReference type="PROSITE" id="PS50109">
    <property type="entry name" value="HIS_KIN"/>
    <property type="match status" value="1"/>
</dbReference>
<dbReference type="Gene3D" id="1.10.287.130">
    <property type="match status" value="1"/>
</dbReference>
<keyword evidence="6 11" id="KW-0418">Kinase</keyword>
<dbReference type="Pfam" id="PF00512">
    <property type="entry name" value="HisKA"/>
    <property type="match status" value="1"/>
</dbReference>
<dbReference type="Proteomes" id="UP000829069">
    <property type="component" value="Chromosome"/>
</dbReference>
<sequence length="571" mass="60851">MSAAPSPLLSLLIGRQQFHELSLRARVLLSHLPLCLSVALTALLAAVFFPDLLSNPHFIGGLVGIGLLWVLSAAVPWDRLPYPSYWVIPLLDFVAIGFLRQGSGTELSGISLLAVFPVFWMAWSEIAPAAARAISFVAPLLIIWIPVFAGPDPVTAEALVGPALIPIVTLTVSITASVFALSSTAQQQTLAHKDRELRALLEDSKVHVRRLDTVLNAVAVGVLVTNAEGQDILSNVQQQRDRSVAMPQGIENPDEADLLVFEADRVTPFALKDRPIHRAVRGEAFSDVLVWIGAGENQRAMLCTARPMQDDAGRFDGTVMAFSDVTDLVNALTVKEEFVSSVTHELRTPLTSIMGYLDLALEDADQLPQHVSHSLTIAMRNSERLLQLVEDLLFTAAGTLSIEPRSTALADVVAGSVASAMPRAEHAGVELVIDAAEGLVAEIDPTRMGQVMDNLLSNAIKYSPGGGRVTVRTLESDDAAVLEVSDTGMGMSEADQAEVFTKFFRTSSVRQAAIPGLGLGLAISKSIAEAHGGTLTFTSVLGAGTTFRVSIPQPGEKGGRPQTASLSQMPA</sequence>
<feature type="compositionally biased region" description="Polar residues" evidence="8">
    <location>
        <begin position="562"/>
        <end position="571"/>
    </location>
</feature>
<keyword evidence="9" id="KW-0812">Transmembrane</keyword>
<feature type="transmembrane region" description="Helical" evidence="9">
    <location>
        <begin position="159"/>
        <end position="181"/>
    </location>
</feature>
<dbReference type="InterPro" id="IPR003661">
    <property type="entry name" value="HisK_dim/P_dom"/>
</dbReference>
<keyword evidence="5" id="KW-0808">Transferase</keyword>
<evidence type="ECO:0000259" key="10">
    <source>
        <dbReference type="PROSITE" id="PS50109"/>
    </source>
</evidence>
<dbReference type="InterPro" id="IPR036097">
    <property type="entry name" value="HisK_dim/P_sf"/>
</dbReference>
<gene>
    <name evidence="11" type="ORF">MNQ99_13390</name>
</gene>
<dbReference type="PANTHER" id="PTHR43711">
    <property type="entry name" value="TWO-COMPONENT HISTIDINE KINASE"/>
    <property type="match status" value="1"/>
</dbReference>
<accession>A0ABY3W9F8</accession>
<dbReference type="InterPro" id="IPR004358">
    <property type="entry name" value="Sig_transdc_His_kin-like_C"/>
</dbReference>
<dbReference type="CDD" id="cd00082">
    <property type="entry name" value="HisKA"/>
    <property type="match status" value="1"/>
</dbReference>
<dbReference type="InterPro" id="IPR003594">
    <property type="entry name" value="HATPase_dom"/>
</dbReference>
<dbReference type="SUPFAM" id="SSF55874">
    <property type="entry name" value="ATPase domain of HSP90 chaperone/DNA topoisomerase II/histidine kinase"/>
    <property type="match status" value="1"/>
</dbReference>
<name>A0ABY3W9F8_9MICC</name>
<keyword evidence="9" id="KW-1133">Transmembrane helix</keyword>
<dbReference type="SUPFAM" id="SSF47384">
    <property type="entry name" value="Homodimeric domain of signal transducing histidine kinase"/>
    <property type="match status" value="1"/>
</dbReference>
<dbReference type="Gene3D" id="3.30.450.20">
    <property type="entry name" value="PAS domain"/>
    <property type="match status" value="1"/>
</dbReference>
<evidence type="ECO:0000256" key="3">
    <source>
        <dbReference type="ARBA" id="ARBA00012438"/>
    </source>
</evidence>
<feature type="transmembrane region" description="Helical" evidence="9">
    <location>
        <begin position="83"/>
        <end position="100"/>
    </location>
</feature>
<dbReference type="PANTHER" id="PTHR43711:SF1">
    <property type="entry name" value="HISTIDINE KINASE 1"/>
    <property type="match status" value="1"/>
</dbReference>
<keyword evidence="7" id="KW-0902">Two-component regulatory system</keyword>
<evidence type="ECO:0000313" key="12">
    <source>
        <dbReference type="Proteomes" id="UP000829069"/>
    </source>
</evidence>
<dbReference type="EC" id="2.7.13.3" evidence="3"/>
<keyword evidence="12" id="KW-1185">Reference proteome</keyword>
<organism evidence="11 12">
    <name type="scientific">Arthrobacter sulfonylureivorans</name>
    <dbReference type="NCBI Taxonomy" id="2486855"/>
    <lineage>
        <taxon>Bacteria</taxon>
        <taxon>Bacillati</taxon>
        <taxon>Actinomycetota</taxon>
        <taxon>Actinomycetes</taxon>
        <taxon>Micrococcales</taxon>
        <taxon>Micrococcaceae</taxon>
        <taxon>Arthrobacter</taxon>
    </lineage>
</organism>
<evidence type="ECO:0000256" key="7">
    <source>
        <dbReference type="ARBA" id="ARBA00023012"/>
    </source>
</evidence>
<feature type="transmembrane region" description="Helical" evidence="9">
    <location>
        <begin position="28"/>
        <end position="49"/>
    </location>
</feature>